<gene>
    <name evidence="7" type="ORF">D3P09_06190</name>
</gene>
<dbReference type="PANTHER" id="PTHR43280:SF2">
    <property type="entry name" value="HTH-TYPE TRANSCRIPTIONAL REGULATOR EXSA"/>
    <property type="match status" value="1"/>
</dbReference>
<dbReference type="InterPro" id="IPR001789">
    <property type="entry name" value="Sig_transdc_resp-reg_receiver"/>
</dbReference>
<dbReference type="InterPro" id="IPR041522">
    <property type="entry name" value="CdaR_GGDEF"/>
</dbReference>
<evidence type="ECO:0000313" key="7">
    <source>
        <dbReference type="EMBL" id="RJX41552.1"/>
    </source>
</evidence>
<dbReference type="CDD" id="cd17536">
    <property type="entry name" value="REC_YesN-like"/>
    <property type="match status" value="1"/>
</dbReference>
<keyword evidence="1" id="KW-0805">Transcription regulation</keyword>
<dbReference type="PROSITE" id="PS01124">
    <property type="entry name" value="HTH_ARAC_FAMILY_2"/>
    <property type="match status" value="1"/>
</dbReference>
<dbReference type="GO" id="GO:0003700">
    <property type="term" value="F:DNA-binding transcription factor activity"/>
    <property type="evidence" value="ECO:0007669"/>
    <property type="project" value="InterPro"/>
</dbReference>
<dbReference type="PROSITE" id="PS50110">
    <property type="entry name" value="RESPONSE_REGULATORY"/>
    <property type="match status" value="1"/>
</dbReference>
<comment type="caution">
    <text evidence="7">The sequence shown here is derived from an EMBL/GenBank/DDBJ whole genome shotgun (WGS) entry which is preliminary data.</text>
</comment>
<dbReference type="SMART" id="SM00342">
    <property type="entry name" value="HTH_ARAC"/>
    <property type="match status" value="1"/>
</dbReference>
<dbReference type="InterPro" id="IPR018062">
    <property type="entry name" value="HTH_AraC-typ_CS"/>
</dbReference>
<evidence type="ECO:0000259" key="6">
    <source>
        <dbReference type="PROSITE" id="PS50110"/>
    </source>
</evidence>
<protein>
    <submittedName>
        <fullName evidence="7">Response regulator</fullName>
    </submittedName>
</protein>
<evidence type="ECO:0000313" key="8">
    <source>
        <dbReference type="Proteomes" id="UP000267798"/>
    </source>
</evidence>
<feature type="domain" description="HTH araC/xylS-type" evidence="5">
    <location>
        <begin position="450"/>
        <end position="548"/>
    </location>
</feature>
<dbReference type="Pfam" id="PF12833">
    <property type="entry name" value="HTH_18"/>
    <property type="match status" value="1"/>
</dbReference>
<evidence type="ECO:0000256" key="4">
    <source>
        <dbReference type="PROSITE-ProRule" id="PRU00169"/>
    </source>
</evidence>
<keyword evidence="2" id="KW-0238">DNA-binding</keyword>
<dbReference type="GO" id="GO:0000160">
    <property type="term" value="P:phosphorelay signal transduction system"/>
    <property type="evidence" value="ECO:0007669"/>
    <property type="project" value="InterPro"/>
</dbReference>
<reference evidence="7 8" key="1">
    <citation type="submission" date="2018-09" db="EMBL/GenBank/DDBJ databases">
        <title>Paenibacillus aracenensis nov. sp. isolated from a cave in southern Spain.</title>
        <authorList>
            <person name="Jurado V."/>
            <person name="Gutierrez-Patricio S."/>
            <person name="Gonzalez-Pimentel J.L."/>
            <person name="Miller A.Z."/>
            <person name="Laiz L."/>
            <person name="Saiz-Jimenez C."/>
        </authorList>
    </citation>
    <scope>NUCLEOTIDE SEQUENCE [LARGE SCALE GENOMIC DNA]</scope>
    <source>
        <strain evidence="7 8">JCM 19203</strain>
    </source>
</reference>
<evidence type="ECO:0000259" key="5">
    <source>
        <dbReference type="PROSITE" id="PS01124"/>
    </source>
</evidence>
<sequence>MITAFKCRAWKVNIRPSASSCRHYYSPREMRDMRKLLIVDDEKNIRLGLKAMIERELPGRYEISFAVNGADALARLKEQPVDLLITDIRMPVMDGIELINGLQEMDGKPEVMILSGHDDFQYAREAMRCEVRMYLLKPIVREELVEALKSLEETLVKKETISHQFKQMTEQMKEHIETQFNYVFLRSDLDESEIAERLGKLELPKLDGGYQLALLKWPDAEQRGREQGQKLAFLNNVLKRLGQESEALTLRFMNRHGHLVVLTGYSGLLPALEEVIRQQVETRVKMGASKWTDRLPQVNEAYGQAERALKYTLFYKHSMSLRYEELEGRETRYELPMASIKKISNMLGTGREADVMGLFKEVVDLRIVMKYDISYMEGISRALNELVFDQVFNVYGEESVEILKLYKSVADLYSFWDFQDYYHHVETLIMKLDLYVGNMKNIHNDNREMNKAIQYIHENYNHELNMAMVSNYISMNYSYFSQAFKEYTNESFVNYLKKIRIGKAKELLASTNLKVHEIGEQAGFENAKHFHRVFRELEGVSPNEYRQKEQSAADLKNRHHI</sequence>
<keyword evidence="3" id="KW-0804">Transcription</keyword>
<name>A0A3A6PI38_9BACL</name>
<dbReference type="PANTHER" id="PTHR43280">
    <property type="entry name" value="ARAC-FAMILY TRANSCRIPTIONAL REGULATOR"/>
    <property type="match status" value="1"/>
</dbReference>
<evidence type="ECO:0000256" key="1">
    <source>
        <dbReference type="ARBA" id="ARBA00023015"/>
    </source>
</evidence>
<dbReference type="Pfam" id="PF00072">
    <property type="entry name" value="Response_reg"/>
    <property type="match status" value="1"/>
</dbReference>
<keyword evidence="8" id="KW-1185">Reference proteome</keyword>
<evidence type="ECO:0000256" key="2">
    <source>
        <dbReference type="ARBA" id="ARBA00023125"/>
    </source>
</evidence>
<accession>A0A3A6PI38</accession>
<feature type="modified residue" description="4-aspartylphosphate" evidence="4">
    <location>
        <position position="87"/>
    </location>
</feature>
<dbReference type="PRINTS" id="PR00032">
    <property type="entry name" value="HTHARAC"/>
</dbReference>
<dbReference type="InterPro" id="IPR020449">
    <property type="entry name" value="Tscrpt_reg_AraC-type_HTH"/>
</dbReference>
<dbReference type="Gene3D" id="3.40.50.2300">
    <property type="match status" value="1"/>
</dbReference>
<dbReference type="SMART" id="SM00448">
    <property type="entry name" value="REC"/>
    <property type="match status" value="1"/>
</dbReference>
<dbReference type="Proteomes" id="UP000267798">
    <property type="component" value="Unassembled WGS sequence"/>
</dbReference>
<organism evidence="7 8">
    <name type="scientific">Paenibacillus pinisoli</name>
    <dbReference type="NCBI Taxonomy" id="1276110"/>
    <lineage>
        <taxon>Bacteria</taxon>
        <taxon>Bacillati</taxon>
        <taxon>Bacillota</taxon>
        <taxon>Bacilli</taxon>
        <taxon>Bacillales</taxon>
        <taxon>Paenibacillaceae</taxon>
        <taxon>Paenibacillus</taxon>
    </lineage>
</organism>
<dbReference type="OrthoDB" id="342399at2"/>
<dbReference type="EMBL" id="QXQB01000001">
    <property type="protein sequence ID" value="RJX41552.1"/>
    <property type="molecule type" value="Genomic_DNA"/>
</dbReference>
<dbReference type="InterPro" id="IPR011006">
    <property type="entry name" value="CheY-like_superfamily"/>
</dbReference>
<proteinExistence type="predicted"/>
<keyword evidence="4" id="KW-0597">Phosphoprotein</keyword>
<dbReference type="SUPFAM" id="SSF52172">
    <property type="entry name" value="CheY-like"/>
    <property type="match status" value="1"/>
</dbReference>
<evidence type="ECO:0000256" key="3">
    <source>
        <dbReference type="ARBA" id="ARBA00023163"/>
    </source>
</evidence>
<dbReference type="InterPro" id="IPR009057">
    <property type="entry name" value="Homeodomain-like_sf"/>
</dbReference>
<dbReference type="GO" id="GO:0043565">
    <property type="term" value="F:sequence-specific DNA binding"/>
    <property type="evidence" value="ECO:0007669"/>
    <property type="project" value="InterPro"/>
</dbReference>
<dbReference type="SUPFAM" id="SSF46689">
    <property type="entry name" value="Homeodomain-like"/>
    <property type="match status" value="2"/>
</dbReference>
<dbReference type="PROSITE" id="PS00041">
    <property type="entry name" value="HTH_ARAC_FAMILY_1"/>
    <property type="match status" value="1"/>
</dbReference>
<dbReference type="Pfam" id="PF17853">
    <property type="entry name" value="GGDEF_2"/>
    <property type="match status" value="1"/>
</dbReference>
<dbReference type="AlphaFoldDB" id="A0A3A6PI38"/>
<dbReference type="Gene3D" id="1.10.10.60">
    <property type="entry name" value="Homeodomain-like"/>
    <property type="match status" value="2"/>
</dbReference>
<feature type="domain" description="Response regulatory" evidence="6">
    <location>
        <begin position="35"/>
        <end position="152"/>
    </location>
</feature>
<dbReference type="InterPro" id="IPR018060">
    <property type="entry name" value="HTH_AraC"/>
</dbReference>